<dbReference type="EMBL" id="CAJVQC010053951">
    <property type="protein sequence ID" value="CAG8793588.1"/>
    <property type="molecule type" value="Genomic_DNA"/>
</dbReference>
<evidence type="ECO:0000313" key="1">
    <source>
        <dbReference type="EMBL" id="CAG8793588.1"/>
    </source>
</evidence>
<keyword evidence="2" id="KW-1185">Reference proteome</keyword>
<feature type="non-terminal residue" evidence="1">
    <location>
        <position position="186"/>
    </location>
</feature>
<reference evidence="1" key="1">
    <citation type="submission" date="2021-06" db="EMBL/GenBank/DDBJ databases">
        <authorList>
            <person name="Kallberg Y."/>
            <person name="Tangrot J."/>
            <person name="Rosling A."/>
        </authorList>
    </citation>
    <scope>NUCLEOTIDE SEQUENCE</scope>
    <source>
        <strain evidence="1">MA461A</strain>
    </source>
</reference>
<accession>A0ACA9RGM7</accession>
<name>A0ACA9RGM7_9GLOM</name>
<sequence>MKTLKFFGDQARSDPSHPEDDAKSKPSLMAKVKSLRKRTKDGSSDSDKRNSIIEKNHDESLVTKDKADSDYAKSINSNHRQSVISVNGNRLSGVEYDNLVKGLKDELEKVSYEKESVKQQAEKVEQELRRRDSDIKSLKDELEKLQKDNSTPSTPDRNSNDISLAVDNALQQEVDRLKFELQQKDS</sequence>
<comment type="caution">
    <text evidence="1">The sequence shown here is derived from an EMBL/GenBank/DDBJ whole genome shotgun (WGS) entry which is preliminary data.</text>
</comment>
<gene>
    <name evidence="1" type="ORF">RPERSI_LOCUS19594</name>
</gene>
<evidence type="ECO:0000313" key="2">
    <source>
        <dbReference type="Proteomes" id="UP000789920"/>
    </source>
</evidence>
<dbReference type="Proteomes" id="UP000789920">
    <property type="component" value="Unassembled WGS sequence"/>
</dbReference>
<proteinExistence type="predicted"/>
<protein>
    <submittedName>
        <fullName evidence="1">34355_t:CDS:1</fullName>
    </submittedName>
</protein>
<organism evidence="1 2">
    <name type="scientific">Racocetra persica</name>
    <dbReference type="NCBI Taxonomy" id="160502"/>
    <lineage>
        <taxon>Eukaryota</taxon>
        <taxon>Fungi</taxon>
        <taxon>Fungi incertae sedis</taxon>
        <taxon>Mucoromycota</taxon>
        <taxon>Glomeromycotina</taxon>
        <taxon>Glomeromycetes</taxon>
        <taxon>Diversisporales</taxon>
        <taxon>Gigasporaceae</taxon>
        <taxon>Racocetra</taxon>
    </lineage>
</organism>